<dbReference type="CDD" id="cd16688">
    <property type="entry name" value="RING-H2_Vps11"/>
    <property type="match status" value="1"/>
</dbReference>
<accession>A0AAV7ZJL4</accession>
<dbReference type="GO" id="GO:0008270">
    <property type="term" value="F:zinc ion binding"/>
    <property type="evidence" value="ECO:0007669"/>
    <property type="project" value="UniProtKB-KW"/>
</dbReference>
<dbReference type="InterPro" id="IPR001841">
    <property type="entry name" value="Znf_RING"/>
</dbReference>
<evidence type="ECO:0000256" key="7">
    <source>
        <dbReference type="ARBA" id="ARBA00023136"/>
    </source>
</evidence>
<keyword evidence="5" id="KW-0862">Zinc</keyword>
<dbReference type="PANTHER" id="PTHR23323:SF24">
    <property type="entry name" value="VACUOLAR PROTEIN SORTING-ASSOCIATED PROTEIN 11 HOMOLOG"/>
    <property type="match status" value="1"/>
</dbReference>
<keyword evidence="6" id="KW-0653">Protein transport</keyword>
<organism evidence="14 15">
    <name type="scientific">Anaeramoeba flamelloides</name>
    <dbReference type="NCBI Taxonomy" id="1746091"/>
    <lineage>
        <taxon>Eukaryota</taxon>
        <taxon>Metamonada</taxon>
        <taxon>Anaeramoebidae</taxon>
        <taxon>Anaeramoeba</taxon>
    </lineage>
</organism>
<dbReference type="GO" id="GO:0007032">
    <property type="term" value="P:endosome organization"/>
    <property type="evidence" value="ECO:0007669"/>
    <property type="project" value="TreeGrafter"/>
</dbReference>
<dbReference type="AlphaFoldDB" id="A0AAV7ZJL4"/>
<dbReference type="GO" id="GO:0005768">
    <property type="term" value="C:endosome"/>
    <property type="evidence" value="ECO:0007669"/>
    <property type="project" value="UniProtKB-ARBA"/>
</dbReference>
<feature type="repeat" description="CHCR" evidence="11">
    <location>
        <begin position="712"/>
        <end position="875"/>
    </location>
</feature>
<gene>
    <name evidence="14" type="ORF">M0812_11954</name>
</gene>
<dbReference type="PIRSF" id="PIRSF007860">
    <property type="entry name" value="VPS11"/>
    <property type="match status" value="1"/>
</dbReference>
<comment type="subcellular location">
    <subcellularLocation>
        <location evidence="8">Endomembrane system</location>
        <topology evidence="8">Peripheral membrane protein</topology>
        <orientation evidence="8">Cytoplasmic side</orientation>
    </subcellularLocation>
</comment>
<evidence type="ECO:0000256" key="3">
    <source>
        <dbReference type="ARBA" id="ARBA00022723"/>
    </source>
</evidence>
<feature type="repeat" description="CHCR" evidence="11">
    <location>
        <begin position="395"/>
        <end position="545"/>
    </location>
</feature>
<dbReference type="Pfam" id="PF23356">
    <property type="entry name" value="TPR_PEP5_VPS11"/>
    <property type="match status" value="2"/>
</dbReference>
<evidence type="ECO:0000256" key="2">
    <source>
        <dbReference type="ARBA" id="ARBA00022448"/>
    </source>
</evidence>
<dbReference type="InterPro" id="IPR000547">
    <property type="entry name" value="Clathrin_H-chain/VPS_repeat"/>
</dbReference>
<comment type="similarity">
    <text evidence="1 9">Belongs to the VPS11 family.</text>
</comment>
<keyword evidence="3" id="KW-0479">Metal-binding</keyword>
<feature type="domain" description="RING-type" evidence="13">
    <location>
        <begin position="961"/>
        <end position="997"/>
    </location>
</feature>
<evidence type="ECO:0000256" key="9">
    <source>
        <dbReference type="PIRNR" id="PIRNR007860"/>
    </source>
</evidence>
<evidence type="ECO:0000256" key="6">
    <source>
        <dbReference type="ARBA" id="ARBA00022927"/>
    </source>
</evidence>
<evidence type="ECO:0000256" key="4">
    <source>
        <dbReference type="ARBA" id="ARBA00022771"/>
    </source>
</evidence>
<proteinExistence type="inferred from homology"/>
<feature type="compositionally biased region" description="Acidic residues" evidence="12">
    <location>
        <begin position="645"/>
        <end position="661"/>
    </location>
</feature>
<dbReference type="Gene3D" id="3.30.40.10">
    <property type="entry name" value="Zinc/RING finger domain, C3HC4 (zinc finger)"/>
    <property type="match status" value="1"/>
</dbReference>
<dbReference type="Pfam" id="PF12451">
    <property type="entry name" value="VPS11_C"/>
    <property type="match status" value="1"/>
</dbReference>
<dbReference type="GO" id="GO:0006886">
    <property type="term" value="P:intracellular protein transport"/>
    <property type="evidence" value="ECO:0007669"/>
    <property type="project" value="UniProtKB-UniRule"/>
</dbReference>
<feature type="region of interest" description="Disordered" evidence="12">
    <location>
        <begin position="640"/>
        <end position="662"/>
    </location>
</feature>
<reference evidence="14" key="1">
    <citation type="submission" date="2022-08" db="EMBL/GenBank/DDBJ databases">
        <title>Novel sulphate-reducing endosymbionts in the free-living metamonad Anaeramoeba.</title>
        <authorList>
            <person name="Jerlstrom-Hultqvist J."/>
            <person name="Cepicka I."/>
            <person name="Gallot-Lavallee L."/>
            <person name="Salas-Leiva D."/>
            <person name="Curtis B.A."/>
            <person name="Zahonova K."/>
            <person name="Pipaliya S."/>
            <person name="Dacks J."/>
            <person name="Roger A.J."/>
        </authorList>
    </citation>
    <scope>NUCLEOTIDE SEQUENCE</scope>
    <source>
        <strain evidence="14">Busselton2</strain>
    </source>
</reference>
<evidence type="ECO:0000256" key="11">
    <source>
        <dbReference type="PROSITE-ProRule" id="PRU01006"/>
    </source>
</evidence>
<evidence type="ECO:0000256" key="5">
    <source>
        <dbReference type="ARBA" id="ARBA00022833"/>
    </source>
</evidence>
<evidence type="ECO:0000256" key="1">
    <source>
        <dbReference type="ARBA" id="ARBA00007070"/>
    </source>
</evidence>
<dbReference type="PANTHER" id="PTHR23323">
    <property type="entry name" value="VACUOLAR PROTEIN SORTING-ASSOCIATED PROTEIN"/>
    <property type="match status" value="1"/>
</dbReference>
<dbReference type="GO" id="GO:0006904">
    <property type="term" value="P:vesicle docking involved in exocytosis"/>
    <property type="evidence" value="ECO:0007669"/>
    <property type="project" value="TreeGrafter"/>
</dbReference>
<dbReference type="InterPro" id="IPR057307">
    <property type="entry name" value="PEP5_VPS11_N"/>
</dbReference>
<name>A0AAV7ZJL4_9EUKA</name>
<dbReference type="InterPro" id="IPR024763">
    <property type="entry name" value="VPS11_C"/>
</dbReference>
<comment type="caution">
    <text evidence="14">The sequence shown here is derived from an EMBL/GenBank/DDBJ whole genome shotgun (WGS) entry which is preliminary data.</text>
</comment>
<evidence type="ECO:0000256" key="8">
    <source>
        <dbReference type="ARBA" id="ARBA00029433"/>
    </source>
</evidence>
<evidence type="ECO:0000256" key="12">
    <source>
        <dbReference type="SAM" id="MobiDB-lite"/>
    </source>
</evidence>
<keyword evidence="7 9" id="KW-0472">Membrane</keyword>
<dbReference type="GO" id="GO:0007033">
    <property type="term" value="P:vacuole organization"/>
    <property type="evidence" value="ECO:0007669"/>
    <property type="project" value="TreeGrafter"/>
</dbReference>
<keyword evidence="4 10" id="KW-0863">Zinc-finger</keyword>
<dbReference type="InterPro" id="IPR013083">
    <property type="entry name" value="Znf_RING/FYVE/PHD"/>
</dbReference>
<dbReference type="InterPro" id="IPR016528">
    <property type="entry name" value="VPS11"/>
</dbReference>
<feature type="region of interest" description="Disordered" evidence="12">
    <location>
        <begin position="587"/>
        <end position="615"/>
    </location>
</feature>
<evidence type="ECO:0000313" key="14">
    <source>
        <dbReference type="EMBL" id="KAJ3442223.1"/>
    </source>
</evidence>
<dbReference type="Pfam" id="PF23341">
    <property type="entry name" value="PEP5_VPS11_N"/>
    <property type="match status" value="1"/>
</dbReference>
<dbReference type="EMBL" id="JANTQA010000026">
    <property type="protein sequence ID" value="KAJ3442223.1"/>
    <property type="molecule type" value="Genomic_DNA"/>
</dbReference>
<dbReference type="PROSITE" id="PS50236">
    <property type="entry name" value="CHCR"/>
    <property type="match status" value="2"/>
</dbReference>
<sequence>MHSWRKFQFFTPQFHKLNNSNEEKQSLSFILENPITCHTTGRKHIIFGDQNGISYFINQNFMVEFEQQLFDISISHLYELSQQNILLAIGIDDAKTNQQLIKFIDLGSQKNSEDLICIKTIKINNTKNSDDKIVSVAVLDDLSRIVLCFSNGLLLMIFGDLLHDRVPKQHAIPGTDEEGTPIITKVLFRQQLYFSLDERVRVLYCVSENQTFCYHITGNQEYRKMILQDIGAQPESVNISMNGELILGKDEGVFYFTPENPGSCFGFEGKKILTEFRSYLAIFTTTNNNKNISFSIYDVKNKYIALTKRLKNNILYLLNQWGSLFLITDSKEVIQFDEKGLKTKLDFLFTKKLYNVAIDLAHSQQYDQSEIYEMFKRYGDHLELKGDYSGAITQYINTIGQTPPSYVIRKFLDPQRIHNLTKYLQALHEKGVANSEHTTLLLNCYTKLKDTQKLDAFIKQESQDGPKFDVDTAIVVLRSSGYYNYALYLAKKYQENDLYLRIHLEETNQYITALEFIKTLQFKEAESSLKKYGNTLMDKAPKETTDLLFKLCTGYKAEKNSSIQINNEKNEERLIKTEIEIENKIGMEKGKEKEKEKEREKENGHEKNKDQDKDIDIEIEIENNDDDLLNSGIEGTNFIGNDIITFDDDNNDDDDDDDDEDRSNLFKERFGSISNQSKQLTENDPNVNERNELFGSINKKEKKIEKSNNDHYILNDDQYPKSNPSNFIHTFVEHPNWLISFLENIIEIQIDSEPIIYNTLLELYLRKDIINSKNEDEKQKKIRNNRGKAIKLLKNPNSRYEKEHALVLVQMYKFTEGVTYMLEKLEFYHEIIQTHIENEDHQNIIKSCKKYAHKDQGLWLLALNYFVKSESDCSQEIVQVLSEIKKENLLSPLMVIQILSKNKKITLEIIQDYLTSLLKENSNKIEKNNTNIQKYVHDTKAIQEKLLLKKTKATQFQSSRCSLCNNPLELPSLHFLCGHSIHYRCLVGNEITCPLCNLEASQISDRVSSIQEKIGKHDEFFRLIRESNDGFSVIAKHFGRGLLSEEK</sequence>
<evidence type="ECO:0000256" key="10">
    <source>
        <dbReference type="PROSITE-ProRule" id="PRU00175"/>
    </source>
</evidence>
<dbReference type="GO" id="GO:0030674">
    <property type="term" value="F:protein-macromolecule adaptor activity"/>
    <property type="evidence" value="ECO:0007669"/>
    <property type="project" value="TreeGrafter"/>
</dbReference>
<dbReference type="PROSITE" id="PS50089">
    <property type="entry name" value="ZF_RING_2"/>
    <property type="match status" value="1"/>
</dbReference>
<dbReference type="Proteomes" id="UP001146793">
    <property type="component" value="Unassembled WGS sequence"/>
</dbReference>
<dbReference type="SUPFAM" id="SSF57850">
    <property type="entry name" value="RING/U-box"/>
    <property type="match status" value="1"/>
</dbReference>
<protein>
    <recommendedName>
        <fullName evidence="9">Vacuolar protein sorting-associated protein 11 homolog</fullName>
    </recommendedName>
</protein>
<evidence type="ECO:0000259" key="13">
    <source>
        <dbReference type="PROSITE" id="PS50089"/>
    </source>
</evidence>
<dbReference type="GO" id="GO:0048284">
    <property type="term" value="P:organelle fusion"/>
    <property type="evidence" value="ECO:0007669"/>
    <property type="project" value="TreeGrafter"/>
</dbReference>
<dbReference type="GO" id="GO:0030897">
    <property type="term" value="C:HOPS complex"/>
    <property type="evidence" value="ECO:0007669"/>
    <property type="project" value="TreeGrafter"/>
</dbReference>
<dbReference type="InterPro" id="IPR057308">
    <property type="entry name" value="CHCR_PEP5_VPS11"/>
</dbReference>
<keyword evidence="2" id="KW-0813">Transport</keyword>
<evidence type="ECO:0000313" key="15">
    <source>
        <dbReference type="Proteomes" id="UP001146793"/>
    </source>
</evidence>